<dbReference type="Pfam" id="PF01022">
    <property type="entry name" value="HTH_5"/>
    <property type="match status" value="1"/>
</dbReference>
<dbReference type="SUPFAM" id="SSF46785">
    <property type="entry name" value="Winged helix' DNA-binding domain"/>
    <property type="match status" value="1"/>
</dbReference>
<protein>
    <recommendedName>
        <fullName evidence="1">HTH arsR-type domain-containing protein</fullName>
    </recommendedName>
</protein>
<proteinExistence type="predicted"/>
<dbReference type="Gene3D" id="1.10.10.10">
    <property type="entry name" value="Winged helix-like DNA-binding domain superfamily/Winged helix DNA-binding domain"/>
    <property type="match status" value="1"/>
</dbReference>
<evidence type="ECO:0000313" key="2">
    <source>
        <dbReference type="EMBL" id="UYP46877.1"/>
    </source>
</evidence>
<evidence type="ECO:0000313" key="3">
    <source>
        <dbReference type="Proteomes" id="UP001208689"/>
    </source>
</evidence>
<dbReference type="InterPro" id="IPR011991">
    <property type="entry name" value="ArsR-like_HTH"/>
</dbReference>
<sequence length="242" mass="28045">MTPKKDKSAPPLSISEILHSKTRFLIYSLLSVYKELSLSQLSKELKRNKSTISHHLKKMIASGLVTLSKEEQSRSNIKSKFYCLVDDADDLIGFMHPDDERMKLKQKLKNGTLSFEERCQLEAEKLRDHIGFTQTKIELYQKWEKYMLSLEKRILSSNPKVAETALTELQIFGKRWSSISFYSETLAKEFNTRFSKLYQEMEGLIKQEVSETGKGASERPYVASMTLFPVKIVLDQMQKEEN</sequence>
<dbReference type="Proteomes" id="UP001208689">
    <property type="component" value="Chromosome"/>
</dbReference>
<dbReference type="EMBL" id="CP104013">
    <property type="protein sequence ID" value="UYP46877.1"/>
    <property type="molecule type" value="Genomic_DNA"/>
</dbReference>
<dbReference type="InterPro" id="IPR036390">
    <property type="entry name" value="WH_DNA-bd_sf"/>
</dbReference>
<accession>A0ABY6HTM6</accession>
<dbReference type="InterPro" id="IPR001845">
    <property type="entry name" value="HTH_ArsR_DNA-bd_dom"/>
</dbReference>
<evidence type="ECO:0000259" key="1">
    <source>
        <dbReference type="SMART" id="SM00418"/>
    </source>
</evidence>
<organism evidence="2 3">
    <name type="scientific">Candidatus Lokiarchaeum ossiferum</name>
    <dbReference type="NCBI Taxonomy" id="2951803"/>
    <lineage>
        <taxon>Archaea</taxon>
        <taxon>Promethearchaeati</taxon>
        <taxon>Promethearchaeota</taxon>
        <taxon>Promethearchaeia</taxon>
        <taxon>Promethearchaeales</taxon>
        <taxon>Promethearchaeaceae</taxon>
        <taxon>Candidatus Lokiarchaeum</taxon>
    </lineage>
</organism>
<reference evidence="2" key="1">
    <citation type="submission" date="2022-09" db="EMBL/GenBank/DDBJ databases">
        <title>Actin cytoskeleton and complex cell architecture in an #Asgard archaeon.</title>
        <authorList>
            <person name="Ponce Toledo R.I."/>
            <person name="Schleper C."/>
            <person name="Rodrigues Oliveira T."/>
            <person name="Wollweber F."/>
            <person name="Xu J."/>
            <person name="Rittmann S."/>
            <person name="Klingl A."/>
            <person name="Pilhofer M."/>
        </authorList>
    </citation>
    <scope>NUCLEOTIDE SEQUENCE</scope>
    <source>
        <strain evidence="2">B-35</strain>
    </source>
</reference>
<dbReference type="InterPro" id="IPR036388">
    <property type="entry name" value="WH-like_DNA-bd_sf"/>
</dbReference>
<dbReference type="CDD" id="cd00090">
    <property type="entry name" value="HTH_ARSR"/>
    <property type="match status" value="1"/>
</dbReference>
<name>A0ABY6HTM6_9ARCH</name>
<dbReference type="SMART" id="SM00418">
    <property type="entry name" value="HTH_ARSR"/>
    <property type="match status" value="1"/>
</dbReference>
<gene>
    <name evidence="2" type="ORF">NEF87_003162</name>
</gene>
<keyword evidence="3" id="KW-1185">Reference proteome</keyword>
<feature type="domain" description="HTH arsR-type" evidence="1">
    <location>
        <begin position="13"/>
        <end position="97"/>
    </location>
</feature>